<dbReference type="InterPro" id="IPR001461">
    <property type="entry name" value="Aspartic_peptidase_A1"/>
</dbReference>
<dbReference type="PRINTS" id="PR00792">
    <property type="entry name" value="PEPSIN"/>
</dbReference>
<comment type="similarity">
    <text evidence="1">Belongs to the peptidase A1 family.</text>
</comment>
<dbReference type="Proteomes" id="UP001566132">
    <property type="component" value="Unassembled WGS sequence"/>
</dbReference>
<dbReference type="InterPro" id="IPR021109">
    <property type="entry name" value="Peptidase_aspartic_dom_sf"/>
</dbReference>
<dbReference type="EMBL" id="JBDJPC010000002">
    <property type="protein sequence ID" value="KAL1513495.1"/>
    <property type="molecule type" value="Genomic_DNA"/>
</dbReference>
<dbReference type="Gene3D" id="2.40.70.10">
    <property type="entry name" value="Acid Proteases"/>
    <property type="match status" value="2"/>
</dbReference>
<comment type="caution">
    <text evidence="6">The sequence shown here is derived from an EMBL/GenBank/DDBJ whole genome shotgun (WGS) entry which is preliminary data.</text>
</comment>
<protein>
    <recommendedName>
        <fullName evidence="5">Peptidase A1 domain-containing protein</fullName>
    </recommendedName>
</protein>
<proteinExistence type="inferred from homology"/>
<evidence type="ECO:0000313" key="6">
    <source>
        <dbReference type="EMBL" id="KAL1513495.1"/>
    </source>
</evidence>
<evidence type="ECO:0000256" key="1">
    <source>
        <dbReference type="ARBA" id="ARBA00007447"/>
    </source>
</evidence>
<feature type="disulfide bond" evidence="3">
    <location>
        <begin position="116"/>
        <end position="124"/>
    </location>
</feature>
<keyword evidence="7" id="KW-1185">Reference proteome</keyword>
<dbReference type="Pfam" id="PF00026">
    <property type="entry name" value="Asp"/>
    <property type="match status" value="1"/>
</dbReference>
<sequence length="418" mass="47934">MLKLCVLLVFLTILNSQNIFCTNTKGKGSLNIFLNRQKTGFEQHLNYGKILKRNGIDMDWLYKRIKPAPKTNDSVALYRFLDHEFYGEIVIGHPGQKFYVAFDTAWSLTWILSSECHVYKNFGCLFHSKYDHTRSSEYKPDGRPSVVPEGKYNLSGYFSYDNISISHTNVTNFLFAEMTSVPYTMLFNKIDGVIGLGLQNDQYQPFFYSWLKHNPNITSPIFCVYLNRDKQSKNGGNIIMGELEKRHIHKIKLPNETIVYDDILYMPVKPGYAWTFDLEKVYLNVSKNEQVLTFCTDASSGCTAITDTSSNNIYGPKDAIDKIHKIMKASPFFLNRYTVNCDTINKLPVIGFTIGGQNFNLKGVDYTIKMSYMSVTFCISAFLSHDIKNYWVLGGAFLSEYYTIYNVQEKKIGFVKAA</sequence>
<keyword evidence="4" id="KW-0732">Signal</keyword>
<evidence type="ECO:0000313" key="7">
    <source>
        <dbReference type="Proteomes" id="UP001566132"/>
    </source>
</evidence>
<evidence type="ECO:0000256" key="4">
    <source>
        <dbReference type="SAM" id="SignalP"/>
    </source>
</evidence>
<reference evidence="6 7" key="1">
    <citation type="submission" date="2024-05" db="EMBL/GenBank/DDBJ databases">
        <title>Genetic variation in Jamaican populations of the coffee berry borer (Hypothenemus hampei).</title>
        <authorList>
            <person name="Errbii M."/>
            <person name="Myrie A."/>
        </authorList>
    </citation>
    <scope>NUCLEOTIDE SEQUENCE [LARGE SCALE GENOMIC DNA]</scope>
    <source>
        <strain evidence="6">JA-Hopewell-2020-01-JO</strain>
        <tissue evidence="6">Whole body</tissue>
    </source>
</reference>
<dbReference type="PANTHER" id="PTHR47966">
    <property type="entry name" value="BETA-SITE APP-CLEAVING ENZYME, ISOFORM A-RELATED"/>
    <property type="match status" value="1"/>
</dbReference>
<name>A0ABD1F7C9_HYPHA</name>
<evidence type="ECO:0000259" key="5">
    <source>
        <dbReference type="PROSITE" id="PS51767"/>
    </source>
</evidence>
<feature type="signal peptide" evidence="4">
    <location>
        <begin position="1"/>
        <end position="16"/>
    </location>
</feature>
<feature type="active site" evidence="2">
    <location>
        <position position="103"/>
    </location>
</feature>
<dbReference type="SUPFAM" id="SSF50630">
    <property type="entry name" value="Acid proteases"/>
    <property type="match status" value="1"/>
</dbReference>
<dbReference type="PROSITE" id="PS51767">
    <property type="entry name" value="PEPTIDASE_A1"/>
    <property type="match status" value="1"/>
</dbReference>
<dbReference type="FunFam" id="2.40.70.10:FF:000008">
    <property type="entry name" value="Cathepsin D"/>
    <property type="match status" value="1"/>
</dbReference>
<accession>A0ABD1F7C9</accession>
<keyword evidence="3" id="KW-1015">Disulfide bond</keyword>
<dbReference type="PANTHER" id="PTHR47966:SF51">
    <property type="entry name" value="BETA-SITE APP-CLEAVING ENZYME, ISOFORM A-RELATED"/>
    <property type="match status" value="1"/>
</dbReference>
<feature type="chain" id="PRO_5044808309" description="Peptidase A1 domain-containing protein" evidence="4">
    <location>
        <begin position="17"/>
        <end position="418"/>
    </location>
</feature>
<dbReference type="AlphaFoldDB" id="A0ABD1F7C9"/>
<evidence type="ECO:0000256" key="3">
    <source>
        <dbReference type="PIRSR" id="PIRSR601461-2"/>
    </source>
</evidence>
<dbReference type="InterPro" id="IPR033121">
    <property type="entry name" value="PEPTIDASE_A1"/>
</dbReference>
<feature type="domain" description="Peptidase A1" evidence="5">
    <location>
        <begin position="85"/>
        <end position="415"/>
    </location>
</feature>
<organism evidence="6 7">
    <name type="scientific">Hypothenemus hampei</name>
    <name type="common">Coffee berry borer</name>
    <dbReference type="NCBI Taxonomy" id="57062"/>
    <lineage>
        <taxon>Eukaryota</taxon>
        <taxon>Metazoa</taxon>
        <taxon>Ecdysozoa</taxon>
        <taxon>Arthropoda</taxon>
        <taxon>Hexapoda</taxon>
        <taxon>Insecta</taxon>
        <taxon>Pterygota</taxon>
        <taxon>Neoptera</taxon>
        <taxon>Endopterygota</taxon>
        <taxon>Coleoptera</taxon>
        <taxon>Polyphaga</taxon>
        <taxon>Cucujiformia</taxon>
        <taxon>Curculionidae</taxon>
        <taxon>Scolytinae</taxon>
        <taxon>Hypothenemus</taxon>
    </lineage>
</organism>
<evidence type="ECO:0000256" key="2">
    <source>
        <dbReference type="PIRSR" id="PIRSR601461-1"/>
    </source>
</evidence>
<feature type="disulfide bond" evidence="3">
    <location>
        <begin position="341"/>
        <end position="378"/>
    </location>
</feature>
<gene>
    <name evidence="6" type="ORF">ABEB36_002899</name>
</gene>
<feature type="active site" evidence="2">
    <location>
        <position position="307"/>
    </location>
</feature>